<proteinExistence type="predicted"/>
<keyword evidence="3" id="KW-1185">Reference proteome</keyword>
<dbReference type="EMBL" id="JAJHPV010000009">
    <property type="protein sequence ID" value="MCC6070333.1"/>
    <property type="molecule type" value="Genomic_DNA"/>
</dbReference>
<gene>
    <name evidence="2" type="ORF">LMJ30_05080</name>
</gene>
<accession>A0ABS8IRF8</accession>
<dbReference type="Pfam" id="PF13682">
    <property type="entry name" value="CZB"/>
    <property type="match status" value="1"/>
</dbReference>
<comment type="caution">
    <text evidence="2">The sequence shown here is derived from an EMBL/GenBank/DDBJ whole genome shotgun (WGS) entry which is preliminary data.</text>
</comment>
<reference evidence="2 3" key="1">
    <citation type="submission" date="2021-11" db="EMBL/GenBank/DDBJ databases">
        <authorList>
            <person name="Huq M.A."/>
        </authorList>
    </citation>
    <scope>NUCLEOTIDE SEQUENCE [LARGE SCALE GENOMIC DNA]</scope>
    <source>
        <strain evidence="2 3">MAHUQ-52</strain>
    </source>
</reference>
<dbReference type="PROSITE" id="PS50883">
    <property type="entry name" value="EAL"/>
    <property type="match status" value="1"/>
</dbReference>
<dbReference type="Pfam" id="PF00563">
    <property type="entry name" value="EAL"/>
    <property type="match status" value="1"/>
</dbReference>
<feature type="domain" description="EAL" evidence="1">
    <location>
        <begin position="2"/>
        <end position="254"/>
    </location>
</feature>
<dbReference type="InterPro" id="IPR025991">
    <property type="entry name" value="Chemoreceptor_zinc-bind_dom"/>
</dbReference>
<dbReference type="SMART" id="SM00052">
    <property type="entry name" value="EAL"/>
    <property type="match status" value="1"/>
</dbReference>
<dbReference type="SUPFAM" id="SSF141868">
    <property type="entry name" value="EAL domain-like"/>
    <property type="match status" value="1"/>
</dbReference>
<dbReference type="InterPro" id="IPR001633">
    <property type="entry name" value="EAL_dom"/>
</dbReference>
<name>A0ABS8IRF8_9BURK</name>
<dbReference type="InterPro" id="IPR050706">
    <property type="entry name" value="Cyclic-di-GMP_PDE-like"/>
</dbReference>
<sequence>MATVIESEIVQGLRNGEFILYYQPKASLVTNRIVGAEALARWRRPDALEVPPGVFIPLAERSSLIRQLTLQLLDRLLEDVAGNGLGQGLSVSLNVSARDLEDATLTRTILHALAHRRLATTVLELEITETQALQGGERMLSNVQALAEAGIGLAMDDYGIGYSTMDTLSQWPFTTIKLDQGIVGRMLNSPKNATIVRSSIRLGHELGLSVVAEGVESPEQHDFLVESGCRVAQGYLISRPLPFNEFDVFRHNIGKCHGMPIGLVYMAILDHIQWRRQMVSYAIQRTALPKDSPVRQLDGFPALCLTQCALGKWYNGEGRYFADNPMYQAIDAPHRALHDVGARIVEAVRAGAGLRDMAPLLGGLKQASTRLVCLLEDLEDAGLEALYTAPEPDCPAASQASLG</sequence>
<dbReference type="Proteomes" id="UP001198701">
    <property type="component" value="Unassembled WGS sequence"/>
</dbReference>
<dbReference type="RefSeq" id="WP_229431260.1">
    <property type="nucleotide sequence ID" value="NZ_JAJHPV010000009.1"/>
</dbReference>
<dbReference type="Gene3D" id="3.20.20.450">
    <property type="entry name" value="EAL domain"/>
    <property type="match status" value="1"/>
</dbReference>
<organism evidence="2 3">
    <name type="scientific">Massilia agrisoli</name>
    <dbReference type="NCBI Taxonomy" id="2892444"/>
    <lineage>
        <taxon>Bacteria</taxon>
        <taxon>Pseudomonadati</taxon>
        <taxon>Pseudomonadota</taxon>
        <taxon>Betaproteobacteria</taxon>
        <taxon>Burkholderiales</taxon>
        <taxon>Oxalobacteraceae</taxon>
        <taxon>Telluria group</taxon>
        <taxon>Massilia</taxon>
    </lineage>
</organism>
<dbReference type="CDD" id="cd01948">
    <property type="entry name" value="EAL"/>
    <property type="match status" value="1"/>
</dbReference>
<evidence type="ECO:0000313" key="2">
    <source>
        <dbReference type="EMBL" id="MCC6070333.1"/>
    </source>
</evidence>
<dbReference type="Gene3D" id="1.20.120.30">
    <property type="entry name" value="Aspartate receptor, ligand-binding domain"/>
    <property type="match status" value="1"/>
</dbReference>
<dbReference type="PANTHER" id="PTHR33121:SF70">
    <property type="entry name" value="SIGNALING PROTEIN YKOW"/>
    <property type="match status" value="1"/>
</dbReference>
<dbReference type="PANTHER" id="PTHR33121">
    <property type="entry name" value="CYCLIC DI-GMP PHOSPHODIESTERASE PDEF"/>
    <property type="match status" value="1"/>
</dbReference>
<protein>
    <submittedName>
        <fullName evidence="2">EAL domain-containing protein</fullName>
    </submittedName>
</protein>
<dbReference type="InterPro" id="IPR035919">
    <property type="entry name" value="EAL_sf"/>
</dbReference>
<evidence type="ECO:0000259" key="1">
    <source>
        <dbReference type="PROSITE" id="PS50883"/>
    </source>
</evidence>
<evidence type="ECO:0000313" key="3">
    <source>
        <dbReference type="Proteomes" id="UP001198701"/>
    </source>
</evidence>